<comment type="subcellular location">
    <subcellularLocation>
        <location evidence="1">Bacterial microcompartment</location>
    </subcellularLocation>
</comment>
<protein>
    <submittedName>
        <fullName evidence="4">EutN/CcmL family microcompartment protein</fullName>
    </submittedName>
</protein>
<evidence type="ECO:0000313" key="4">
    <source>
        <dbReference type="EMBL" id="QOY91581.1"/>
    </source>
</evidence>
<evidence type="ECO:0000313" key="5">
    <source>
        <dbReference type="Proteomes" id="UP000593892"/>
    </source>
</evidence>
<name>A0A7S7SPG4_PALFE</name>
<accession>A0A7S7SPG4</accession>
<dbReference type="KEGG" id="pfer:IRI77_17030"/>
<evidence type="ECO:0000256" key="1">
    <source>
        <dbReference type="ARBA" id="ARBA00024322"/>
    </source>
</evidence>
<dbReference type="InterPro" id="IPR004992">
    <property type="entry name" value="EutN_CcmL"/>
</dbReference>
<organism evidence="4 5">
    <name type="scientific">Paludibaculum fermentans</name>
    <dbReference type="NCBI Taxonomy" id="1473598"/>
    <lineage>
        <taxon>Bacteria</taxon>
        <taxon>Pseudomonadati</taxon>
        <taxon>Acidobacteriota</taxon>
        <taxon>Terriglobia</taxon>
        <taxon>Bryobacterales</taxon>
        <taxon>Bryobacteraceae</taxon>
        <taxon>Paludibaculum</taxon>
    </lineage>
</organism>
<dbReference type="PANTHER" id="PTHR36539">
    <property type="entry name" value="ETHANOLAMINE UTILIZATION PROTEIN EUTN"/>
    <property type="match status" value="1"/>
</dbReference>
<dbReference type="Gene3D" id="2.40.50.220">
    <property type="entry name" value="EutN/Ccml"/>
    <property type="match status" value="1"/>
</dbReference>
<proteinExistence type="predicted"/>
<keyword evidence="2" id="KW-1283">Bacterial microcompartment</keyword>
<dbReference type="PANTHER" id="PTHR36539:SF1">
    <property type="entry name" value="BACTERIAL MICROCOMPARTMENT SHELL VERTEX PROTEIN EUTN"/>
    <property type="match status" value="1"/>
</dbReference>
<dbReference type="PROSITE" id="PS51932">
    <property type="entry name" value="BMV"/>
    <property type="match status" value="1"/>
</dbReference>
<gene>
    <name evidence="4" type="ORF">IRI77_17030</name>
</gene>
<keyword evidence="5" id="KW-1185">Reference proteome</keyword>
<dbReference type="Proteomes" id="UP000593892">
    <property type="component" value="Chromosome"/>
</dbReference>
<reference evidence="4 5" key="1">
    <citation type="submission" date="2020-10" db="EMBL/GenBank/DDBJ databases">
        <title>Complete genome sequence of Paludibaculum fermentans P105T, a facultatively anaerobic acidobacterium capable of dissimilatory Fe(III) reduction.</title>
        <authorList>
            <person name="Dedysh S.N."/>
            <person name="Beletsky A.V."/>
            <person name="Kulichevskaya I.S."/>
            <person name="Mardanov A.V."/>
            <person name="Ravin N.V."/>
        </authorList>
    </citation>
    <scope>NUCLEOTIDE SEQUENCE [LARGE SCALE GENOMIC DNA]</scope>
    <source>
        <strain evidence="4 5">P105</strain>
    </source>
</reference>
<evidence type="ECO:0000256" key="2">
    <source>
        <dbReference type="ARBA" id="ARBA00024446"/>
    </source>
</evidence>
<feature type="region of interest" description="Disordered" evidence="3">
    <location>
        <begin position="96"/>
        <end position="120"/>
    </location>
</feature>
<dbReference type="CDD" id="cd01614">
    <property type="entry name" value="EutN_CcmL"/>
    <property type="match status" value="1"/>
</dbReference>
<feature type="compositionally biased region" description="Basic residues" evidence="3">
    <location>
        <begin position="109"/>
        <end position="120"/>
    </location>
</feature>
<evidence type="ECO:0000256" key="3">
    <source>
        <dbReference type="SAM" id="MobiDB-lite"/>
    </source>
</evidence>
<sequence>MLIARVIGDITATQKHPSHEGKKLLLVQPLDLDGSHRGMPVIAVDSVSAGIGDRVLLVQDGFAAFTTVGLKIAPIDSAVIGVIDHIQLDLGLDAVAPEPAPAPAEPRPAAKKQPKKNRAQ</sequence>
<dbReference type="EMBL" id="CP063849">
    <property type="protein sequence ID" value="QOY91581.1"/>
    <property type="molecule type" value="Genomic_DNA"/>
</dbReference>
<dbReference type="SUPFAM" id="SSF159133">
    <property type="entry name" value="EutN/CcmL-like"/>
    <property type="match status" value="1"/>
</dbReference>
<dbReference type="AlphaFoldDB" id="A0A7S7SPG4"/>
<dbReference type="RefSeq" id="WP_194453235.1">
    <property type="nucleotide sequence ID" value="NZ_CP063849.1"/>
</dbReference>
<dbReference type="InterPro" id="IPR036677">
    <property type="entry name" value="EutN_CcmL_sf"/>
</dbReference>
<dbReference type="GO" id="GO:0031469">
    <property type="term" value="C:bacterial microcompartment"/>
    <property type="evidence" value="ECO:0007669"/>
    <property type="project" value="UniProtKB-SubCell"/>
</dbReference>
<dbReference type="Pfam" id="PF03319">
    <property type="entry name" value="EutN_CcmL"/>
    <property type="match status" value="1"/>
</dbReference>